<dbReference type="EMBL" id="HACG01049417">
    <property type="protein sequence ID" value="CEK96282.1"/>
    <property type="molecule type" value="Transcribed_RNA"/>
</dbReference>
<dbReference type="PROSITE" id="PS50878">
    <property type="entry name" value="RT_POL"/>
    <property type="match status" value="1"/>
</dbReference>
<dbReference type="InterPro" id="IPR000477">
    <property type="entry name" value="RT_dom"/>
</dbReference>
<sequence>MKMMDIGIHGKLYNWIKYFLIDRTIQTKINDAISSKEVLEEGLPQGSSLSCTLFLIYINDLASQITAEKALYADDLAIWQSHEDVESGARKLNGDLRKLHDYCQTWKLKINCAKTVYTIFTISHKVAKQNITLNLDNHQLLREQHPTYLGVTLDRQLNLKKCCECKEQSIKKITAIEEACWHNMGIRQRYSERLISWLHPLF</sequence>
<dbReference type="Pfam" id="PF00078">
    <property type="entry name" value="RVT_1"/>
    <property type="match status" value="1"/>
</dbReference>
<dbReference type="PANTHER" id="PTHR36688">
    <property type="entry name" value="ENDO/EXONUCLEASE/PHOSPHATASE DOMAIN-CONTAINING PROTEIN"/>
    <property type="match status" value="1"/>
</dbReference>
<protein>
    <recommendedName>
        <fullName evidence="1">Reverse transcriptase domain-containing protein</fullName>
    </recommendedName>
</protein>
<dbReference type="InterPro" id="IPR052560">
    <property type="entry name" value="RdDP_mobile_element"/>
</dbReference>
<dbReference type="SUPFAM" id="SSF56672">
    <property type="entry name" value="DNA/RNA polymerases"/>
    <property type="match status" value="1"/>
</dbReference>
<dbReference type="InterPro" id="IPR043502">
    <property type="entry name" value="DNA/RNA_pol_sf"/>
</dbReference>
<evidence type="ECO:0000313" key="2">
    <source>
        <dbReference type="EMBL" id="CEK96282.1"/>
    </source>
</evidence>
<name>A0A0B7BTN5_9EUPU</name>
<accession>A0A0B7BTN5</accession>
<dbReference type="AlphaFoldDB" id="A0A0B7BTN5"/>
<organism evidence="2">
    <name type="scientific">Arion vulgaris</name>
    <dbReference type="NCBI Taxonomy" id="1028688"/>
    <lineage>
        <taxon>Eukaryota</taxon>
        <taxon>Metazoa</taxon>
        <taxon>Spiralia</taxon>
        <taxon>Lophotrochozoa</taxon>
        <taxon>Mollusca</taxon>
        <taxon>Gastropoda</taxon>
        <taxon>Heterobranchia</taxon>
        <taxon>Euthyneura</taxon>
        <taxon>Panpulmonata</taxon>
        <taxon>Eupulmonata</taxon>
        <taxon>Stylommatophora</taxon>
        <taxon>Helicina</taxon>
        <taxon>Arionoidea</taxon>
        <taxon>Arionidae</taxon>
        <taxon>Arion</taxon>
    </lineage>
</organism>
<evidence type="ECO:0000259" key="1">
    <source>
        <dbReference type="PROSITE" id="PS50878"/>
    </source>
</evidence>
<dbReference type="PANTHER" id="PTHR36688:SF1">
    <property type="entry name" value="ENDONUCLEASE_EXONUCLEASE_PHOSPHATASE DOMAIN-CONTAINING PROTEIN"/>
    <property type="match status" value="1"/>
</dbReference>
<feature type="domain" description="Reverse transcriptase" evidence="1">
    <location>
        <begin position="1"/>
        <end position="153"/>
    </location>
</feature>
<gene>
    <name evidence="2" type="primary">ORF211339</name>
</gene>
<proteinExistence type="predicted"/>
<reference evidence="2" key="1">
    <citation type="submission" date="2014-12" db="EMBL/GenBank/DDBJ databases">
        <title>Insight into the proteome of Arion vulgaris.</title>
        <authorList>
            <person name="Aradska J."/>
            <person name="Bulat T."/>
            <person name="Smidak R."/>
            <person name="Sarate P."/>
            <person name="Gangsoo J."/>
            <person name="Sialana F."/>
            <person name="Bilban M."/>
            <person name="Lubec G."/>
        </authorList>
    </citation>
    <scope>NUCLEOTIDE SEQUENCE</scope>
    <source>
        <tissue evidence="2">Skin</tissue>
    </source>
</reference>